<accession>A0A7W7IHI4</accession>
<organism evidence="3 4">
    <name type="scientific">Actinomadura livida</name>
    <dbReference type="NCBI Taxonomy" id="79909"/>
    <lineage>
        <taxon>Bacteria</taxon>
        <taxon>Bacillati</taxon>
        <taxon>Actinomycetota</taxon>
        <taxon>Actinomycetes</taxon>
        <taxon>Streptosporangiales</taxon>
        <taxon>Thermomonosporaceae</taxon>
        <taxon>Actinomadura</taxon>
    </lineage>
</organism>
<reference evidence="2" key="1">
    <citation type="journal article" date="2014" name="Int. J. Syst. Evol. Microbiol.">
        <title>Complete genome of a new Firmicutes species belonging to the dominant human colonic microbiota ('Ruminococcus bicirculans') reveals two chromosomes and a selective capacity to utilize plant glucans.</title>
        <authorList>
            <consortium name="NISC Comparative Sequencing Program"/>
            <person name="Wegmann U."/>
            <person name="Louis P."/>
            <person name="Goesmann A."/>
            <person name="Henrissat B."/>
            <person name="Duncan S.H."/>
            <person name="Flint H.J."/>
        </authorList>
    </citation>
    <scope>NUCLEOTIDE SEQUENCE</scope>
    <source>
        <strain evidence="2">JCM 10667</strain>
    </source>
</reference>
<dbReference type="AlphaFoldDB" id="A0A7W7IHI4"/>
<protein>
    <recommendedName>
        <fullName evidence="6">Exo-alpha-sialidase</fullName>
    </recommendedName>
</protein>
<dbReference type="CDD" id="cd15482">
    <property type="entry name" value="Sialidase_non-viral"/>
    <property type="match status" value="1"/>
</dbReference>
<evidence type="ECO:0000256" key="1">
    <source>
        <dbReference type="SAM" id="MobiDB-lite"/>
    </source>
</evidence>
<gene>
    <name evidence="3" type="ORF">F4557_005523</name>
    <name evidence="2" type="ORF">GCM10009546_49120</name>
</gene>
<feature type="compositionally biased region" description="Basic residues" evidence="1">
    <location>
        <begin position="91"/>
        <end position="102"/>
    </location>
</feature>
<evidence type="ECO:0000313" key="5">
    <source>
        <dbReference type="Proteomes" id="UP001501427"/>
    </source>
</evidence>
<dbReference type="Proteomes" id="UP000549343">
    <property type="component" value="Unassembled WGS sequence"/>
</dbReference>
<keyword evidence="5" id="KW-1185">Reference proteome</keyword>
<evidence type="ECO:0000313" key="4">
    <source>
        <dbReference type="Proteomes" id="UP000549343"/>
    </source>
</evidence>
<feature type="compositionally biased region" description="Low complexity" evidence="1">
    <location>
        <begin position="74"/>
        <end position="90"/>
    </location>
</feature>
<dbReference type="RefSeq" id="WP_184887361.1">
    <property type="nucleotide sequence ID" value="NZ_BAAAHD010000052.1"/>
</dbReference>
<feature type="region of interest" description="Disordered" evidence="1">
    <location>
        <begin position="1"/>
        <end position="42"/>
    </location>
</feature>
<reference evidence="2" key="4">
    <citation type="submission" date="2023-12" db="EMBL/GenBank/DDBJ databases">
        <authorList>
            <person name="Sun Q."/>
            <person name="Inoue M."/>
        </authorList>
    </citation>
    <scope>NUCLEOTIDE SEQUENCE</scope>
    <source>
        <strain evidence="2">JCM 10667</strain>
    </source>
</reference>
<dbReference type="SUPFAM" id="SSF110296">
    <property type="entry name" value="Oligoxyloglucan reducing end-specific cellobiohydrolase"/>
    <property type="match status" value="2"/>
</dbReference>
<dbReference type="EMBL" id="JACHMV010000001">
    <property type="protein sequence ID" value="MBB4777105.1"/>
    <property type="molecule type" value="Genomic_DNA"/>
</dbReference>
<dbReference type="Gene3D" id="2.130.10.10">
    <property type="entry name" value="YVTN repeat-like/Quinoprotein amine dehydrogenase"/>
    <property type="match status" value="2"/>
</dbReference>
<evidence type="ECO:0008006" key="6">
    <source>
        <dbReference type="Google" id="ProtNLM"/>
    </source>
</evidence>
<feature type="compositionally biased region" description="Basic and acidic residues" evidence="1">
    <location>
        <begin position="103"/>
        <end position="115"/>
    </location>
</feature>
<sequence length="844" mass="85517">MTASTPEQDEARRTAEQEAGGSRQVRRRLTFGVAGDLADMPATLSPWQRAYEAWRAAGLKWGHGAPPRREQTPEAAETASTGKKAGAAKKAAPKKPAGKKPAGKKDAGKKSDGKKGAGKKAALDPADVLVAGPGLAAARKGAAPRRLRSRLAVATGLMVVAGGAIFTVTQGESGSDEPGVPAPVAADALFAPDPAAETDGLVQELTAVTSAGGTLVAVGTEGDGAPGRERSRFLYSVDAGRTWSLARLRSAGGPVAPAGDSPDMVTAGDRGWVALGRSSGGGTVAWTSENAQTWTRHDLGAVFKPSDDVRGVARTATGFVAVGGADDHAVAWISPDGSRWQRIEGIEGIGGFDGVASSGSVLVSHGTYPRKVTVKRGRRKITRTVPSHGAWRSTDGGRTWARVNIPQSHGSYGPTKGLAFGPGGFATVREGRHTSGRKNKRRTTRFGLLFTSADGREWRAVSRFRGAGIERFGGTPDGLAVLVRGADGASQILRTDDGRTWRQGGTVAGPVESSGLTVASGGAIAISGSKGDDAYLHGVDLRTVPGAVRPERAVRSLAGTPGRSVAVGSSNGAAAIWTSPDGRAWQRARFPGTGGSLSDVVEGAAGWLAVGRTSGDSPAPLAMTSQDGVAWEKAAFPAGPAPAAAATGPAGYVAAASGAIWRSADLKTWRRTEVDGAPSDVTATAGKYVAVGGKGRAPAVWTSPDGAKWTAAELPGGLASGPLTAVAAHGGVLVATGTDGAPLVSADGGTTWAPHGLGGDLNATAITATPRGFVAAASTSRRDAEILASADGVTWRRLRVPGLAGAGEQRLTAMTTAGSSVLATGVAADAHTETPLLWKAPVPE</sequence>
<dbReference type="InterPro" id="IPR015943">
    <property type="entry name" value="WD40/YVTN_repeat-like_dom_sf"/>
</dbReference>
<dbReference type="EMBL" id="BAAAHD010000052">
    <property type="protein sequence ID" value="GAA0580897.1"/>
    <property type="molecule type" value="Genomic_DNA"/>
</dbReference>
<feature type="region of interest" description="Disordered" evidence="1">
    <location>
        <begin position="61"/>
        <end position="121"/>
    </location>
</feature>
<evidence type="ECO:0000313" key="2">
    <source>
        <dbReference type="EMBL" id="GAA0580897.1"/>
    </source>
</evidence>
<reference evidence="3 4" key="3">
    <citation type="submission" date="2020-08" db="EMBL/GenBank/DDBJ databases">
        <title>Sequencing the genomes of 1000 actinobacteria strains.</title>
        <authorList>
            <person name="Klenk H.-P."/>
        </authorList>
    </citation>
    <scope>NUCLEOTIDE SEQUENCE [LARGE SCALE GENOMIC DNA]</scope>
    <source>
        <strain evidence="3 4">DSM 44772</strain>
    </source>
</reference>
<name>A0A7W7IHI4_9ACTN</name>
<proteinExistence type="predicted"/>
<reference evidence="5" key="2">
    <citation type="journal article" date="2019" name="Int. J. Syst. Evol. Microbiol.">
        <title>The Global Catalogue of Microorganisms (GCM) 10K type strain sequencing project: providing services to taxonomists for standard genome sequencing and annotation.</title>
        <authorList>
            <consortium name="The Broad Institute Genomics Platform"/>
            <consortium name="The Broad Institute Genome Sequencing Center for Infectious Disease"/>
            <person name="Wu L."/>
            <person name="Ma J."/>
        </authorList>
    </citation>
    <scope>NUCLEOTIDE SEQUENCE [LARGE SCALE GENOMIC DNA]</scope>
    <source>
        <strain evidence="5">JCM 10667</strain>
    </source>
</reference>
<comment type="caution">
    <text evidence="3">The sequence shown here is derived from an EMBL/GenBank/DDBJ whole genome shotgun (WGS) entry which is preliminary data.</text>
</comment>
<dbReference type="Proteomes" id="UP001501427">
    <property type="component" value="Unassembled WGS sequence"/>
</dbReference>
<evidence type="ECO:0000313" key="3">
    <source>
        <dbReference type="EMBL" id="MBB4777105.1"/>
    </source>
</evidence>